<reference evidence="8" key="1">
    <citation type="submission" date="2021-01" db="EMBL/GenBank/DDBJ databases">
        <authorList>
            <person name="Corre E."/>
            <person name="Pelletier E."/>
            <person name="Niang G."/>
            <person name="Scheremetjew M."/>
            <person name="Finn R."/>
            <person name="Kale V."/>
            <person name="Holt S."/>
            <person name="Cochrane G."/>
            <person name="Meng A."/>
            <person name="Brown T."/>
            <person name="Cohen L."/>
        </authorList>
    </citation>
    <scope>NUCLEOTIDE SEQUENCE</scope>
    <source>
        <strain evidence="8">10249 10 AB</strain>
    </source>
</reference>
<keyword evidence="4" id="KW-0472">Membrane</keyword>
<keyword evidence="2" id="KW-0812">Transmembrane</keyword>
<dbReference type="SUPFAM" id="SSF46565">
    <property type="entry name" value="Chaperone J-domain"/>
    <property type="match status" value="1"/>
</dbReference>
<organism evidence="8">
    <name type="scientific">Pseudo-nitzschia australis</name>
    <dbReference type="NCBI Taxonomy" id="44445"/>
    <lineage>
        <taxon>Eukaryota</taxon>
        <taxon>Sar</taxon>
        <taxon>Stramenopiles</taxon>
        <taxon>Ochrophyta</taxon>
        <taxon>Bacillariophyta</taxon>
        <taxon>Bacillariophyceae</taxon>
        <taxon>Bacillariophycidae</taxon>
        <taxon>Bacillariales</taxon>
        <taxon>Bacillariaceae</taxon>
        <taxon>Pseudo-nitzschia</taxon>
    </lineage>
</organism>
<dbReference type="Pfam" id="PF00226">
    <property type="entry name" value="DnaJ"/>
    <property type="match status" value="1"/>
</dbReference>
<dbReference type="CDD" id="cd06257">
    <property type="entry name" value="DnaJ"/>
    <property type="match status" value="1"/>
</dbReference>
<evidence type="ECO:0000256" key="3">
    <source>
        <dbReference type="ARBA" id="ARBA00022989"/>
    </source>
</evidence>
<dbReference type="GO" id="GO:0005789">
    <property type="term" value="C:endoplasmic reticulum membrane"/>
    <property type="evidence" value="ECO:0007669"/>
    <property type="project" value="TreeGrafter"/>
</dbReference>
<evidence type="ECO:0000256" key="5">
    <source>
        <dbReference type="ARBA" id="ARBA00023186"/>
    </source>
</evidence>
<evidence type="ECO:0000256" key="4">
    <source>
        <dbReference type="ARBA" id="ARBA00023136"/>
    </source>
</evidence>
<feature type="domain" description="J" evidence="7">
    <location>
        <begin position="86"/>
        <end position="160"/>
    </location>
</feature>
<feature type="signal peptide" evidence="6">
    <location>
        <begin position="1"/>
        <end position="26"/>
    </location>
</feature>
<name>A0A7S4EMS3_9STRA</name>
<comment type="subcellular location">
    <subcellularLocation>
        <location evidence="1">Membrane</location>
        <topology evidence="1">Multi-pass membrane protein</topology>
    </subcellularLocation>
</comment>
<evidence type="ECO:0000256" key="1">
    <source>
        <dbReference type="ARBA" id="ARBA00004141"/>
    </source>
</evidence>
<proteinExistence type="predicted"/>
<feature type="chain" id="PRO_5030858933" description="J domain-containing protein" evidence="6">
    <location>
        <begin position="27"/>
        <end position="226"/>
    </location>
</feature>
<dbReference type="AlphaFoldDB" id="A0A7S4EMS3"/>
<dbReference type="Gene3D" id="1.10.287.110">
    <property type="entry name" value="DnaJ domain"/>
    <property type="match status" value="1"/>
</dbReference>
<dbReference type="GO" id="GO:0006457">
    <property type="term" value="P:protein folding"/>
    <property type="evidence" value="ECO:0007669"/>
    <property type="project" value="InterPro"/>
</dbReference>
<evidence type="ECO:0000313" key="8">
    <source>
        <dbReference type="EMBL" id="CAE0723966.1"/>
    </source>
</evidence>
<sequence>MTAFKMAFLRALLVCCLVANTAFVFADEEASPPPKEDAKEKTQTKLDNRAARPLAKEVPQDKFDVKSHFDWGTYYDPKNVFCGKYDCYGILGFDYESFAQEKPTQKMITKRYRALSRHWHPDKSKHPEAKERFQVRTVGKDKVDEVDKRKQTKKVYRRLFARDNISMMRETTQKWPHGHAHGLDVQLKIRFIYAFMHSCIHHLGCCNWNRIMGFLPFAHHQVNRHR</sequence>
<evidence type="ECO:0000259" key="7">
    <source>
        <dbReference type="PROSITE" id="PS50076"/>
    </source>
</evidence>
<evidence type="ECO:0000256" key="2">
    <source>
        <dbReference type="ARBA" id="ARBA00022692"/>
    </source>
</evidence>
<accession>A0A7S4EMS3</accession>
<dbReference type="SMART" id="SM00271">
    <property type="entry name" value="DnaJ"/>
    <property type="match status" value="1"/>
</dbReference>
<evidence type="ECO:0000256" key="6">
    <source>
        <dbReference type="SAM" id="SignalP"/>
    </source>
</evidence>
<keyword evidence="6" id="KW-0732">Signal</keyword>
<keyword evidence="3" id="KW-1133">Transmembrane helix</keyword>
<dbReference type="EMBL" id="HBIX01024156">
    <property type="protein sequence ID" value="CAE0723966.1"/>
    <property type="molecule type" value="Transcribed_RNA"/>
</dbReference>
<dbReference type="PANTHER" id="PTHR44176:SF1">
    <property type="entry name" value="DNAJ HOMOLOG SUBFAMILY C MEMBER 25"/>
    <property type="match status" value="1"/>
</dbReference>
<keyword evidence="5" id="KW-0143">Chaperone</keyword>
<gene>
    <name evidence="8" type="ORF">PAUS00366_LOCUS16722</name>
</gene>
<dbReference type="PROSITE" id="PS50076">
    <property type="entry name" value="DNAJ_2"/>
    <property type="match status" value="1"/>
</dbReference>
<dbReference type="InterPro" id="IPR044632">
    <property type="entry name" value="DNAJC25-like"/>
</dbReference>
<dbReference type="PANTHER" id="PTHR44176">
    <property type="entry name" value="DNAJ HOMOLOG SUBFAMILY C MEMBER 25"/>
    <property type="match status" value="1"/>
</dbReference>
<dbReference type="InterPro" id="IPR036869">
    <property type="entry name" value="J_dom_sf"/>
</dbReference>
<protein>
    <recommendedName>
        <fullName evidence="7">J domain-containing protein</fullName>
    </recommendedName>
</protein>
<dbReference type="InterPro" id="IPR001623">
    <property type="entry name" value="DnaJ_domain"/>
</dbReference>